<dbReference type="SFLD" id="SFLDG01212">
    <property type="entry name" value="Phytoene_synthase_like"/>
    <property type="match status" value="1"/>
</dbReference>
<name>A0A2T0ZXS3_9ACTN</name>
<sequence length="285" mass="31200">MNLDAAYAECIRITRTEARNFAYGIRLLPPDKRRAMSAVYAMARRIDDIGDGTLPALQKSRELAQIGADLHDLHSTADDPVLVALADSADRLPLPLEAFDDLIAGCQMDVVGREYGNFDDLVEYCRCVAGSVGRMSLGIYNAPDMDKARPLADALGVALQLTNILRDLREDRLIGRVYLPKEDLDAFDCTLDLDDDDVLSDPPDRFAALVRFEAERAERWYTEGLALLPMLDRRSAACTAAMAGIYHRLLNRIAAAPEKVRGARLSLPAGEKLAVAARALVKGAA</sequence>
<dbReference type="UniPathway" id="UPA00799"/>
<protein>
    <submittedName>
        <fullName evidence="3">Farnesyl-diphosphate farnesyltransferase</fullName>
    </submittedName>
</protein>
<dbReference type="InterPro" id="IPR008949">
    <property type="entry name" value="Isoprenoid_synthase_dom_sf"/>
</dbReference>
<proteinExistence type="predicted"/>
<dbReference type="InterPro" id="IPR017828">
    <property type="entry name" value="SQ_synth_HpnD-like"/>
</dbReference>
<dbReference type="NCBIfam" id="TIGR03465">
    <property type="entry name" value="HpnD"/>
    <property type="match status" value="1"/>
</dbReference>
<dbReference type="Gene3D" id="1.10.600.10">
    <property type="entry name" value="Farnesyl Diphosphate Synthase"/>
    <property type="match status" value="1"/>
</dbReference>
<dbReference type="InterPro" id="IPR044843">
    <property type="entry name" value="Trans_IPPS_bact-type"/>
</dbReference>
<dbReference type="Proteomes" id="UP000237752">
    <property type="component" value="Unassembled WGS sequence"/>
</dbReference>
<dbReference type="SFLD" id="SFLDS00005">
    <property type="entry name" value="Isoprenoid_Synthase_Type_I"/>
    <property type="match status" value="1"/>
</dbReference>
<dbReference type="Pfam" id="PF00494">
    <property type="entry name" value="SQS_PSY"/>
    <property type="match status" value="1"/>
</dbReference>
<comment type="caution">
    <text evidence="3">The sequence shown here is derived from an EMBL/GenBank/DDBJ whole genome shotgun (WGS) entry which is preliminary data.</text>
</comment>
<dbReference type="InterPro" id="IPR019845">
    <property type="entry name" value="Squalene/phytoene_synthase_CS"/>
</dbReference>
<dbReference type="SFLD" id="SFLDG01018">
    <property type="entry name" value="Squalene/Phytoene_Synthase_Lik"/>
    <property type="match status" value="1"/>
</dbReference>
<comment type="pathway">
    <text evidence="1">Carotenoid biosynthesis; phytoene biosynthesis.</text>
</comment>
<dbReference type="GO" id="GO:0051996">
    <property type="term" value="F:squalene synthase [NAD(P)H] activity"/>
    <property type="evidence" value="ECO:0007669"/>
    <property type="project" value="InterPro"/>
</dbReference>
<dbReference type="PANTHER" id="PTHR31480">
    <property type="entry name" value="BIFUNCTIONAL LYCOPENE CYCLASE/PHYTOENE SYNTHASE"/>
    <property type="match status" value="1"/>
</dbReference>
<evidence type="ECO:0000313" key="3">
    <source>
        <dbReference type="EMBL" id="PRZ41084.1"/>
    </source>
</evidence>
<dbReference type="GO" id="GO:0004311">
    <property type="term" value="F:geranylgeranyl diphosphate synthase activity"/>
    <property type="evidence" value="ECO:0007669"/>
    <property type="project" value="InterPro"/>
</dbReference>
<evidence type="ECO:0000313" key="4">
    <source>
        <dbReference type="Proteomes" id="UP000237752"/>
    </source>
</evidence>
<dbReference type="SUPFAM" id="SSF48576">
    <property type="entry name" value="Terpenoid synthases"/>
    <property type="match status" value="1"/>
</dbReference>
<evidence type="ECO:0000256" key="2">
    <source>
        <dbReference type="ARBA" id="ARBA00022679"/>
    </source>
</evidence>
<accession>A0A2T0ZXS3</accession>
<gene>
    <name evidence="3" type="ORF">CLV47_112117</name>
</gene>
<dbReference type="OrthoDB" id="9807580at2"/>
<dbReference type="CDD" id="cd00683">
    <property type="entry name" value="Trans_IPPS_HH"/>
    <property type="match status" value="1"/>
</dbReference>
<dbReference type="PROSITE" id="PS01045">
    <property type="entry name" value="SQUALEN_PHYTOEN_SYN_2"/>
    <property type="match status" value="1"/>
</dbReference>
<dbReference type="AlphaFoldDB" id="A0A2T0ZXS3"/>
<keyword evidence="4" id="KW-1185">Reference proteome</keyword>
<evidence type="ECO:0000256" key="1">
    <source>
        <dbReference type="ARBA" id="ARBA00004684"/>
    </source>
</evidence>
<dbReference type="InterPro" id="IPR002060">
    <property type="entry name" value="Squ/phyt_synthse"/>
</dbReference>
<reference evidence="3 4" key="1">
    <citation type="submission" date="2018-03" db="EMBL/GenBank/DDBJ databases">
        <title>Genomic Encyclopedia of Archaeal and Bacterial Type Strains, Phase II (KMG-II): from individual species to whole genera.</title>
        <authorList>
            <person name="Goeker M."/>
        </authorList>
    </citation>
    <scope>NUCLEOTIDE SEQUENCE [LARGE SCALE GENOMIC DNA]</scope>
    <source>
        <strain evidence="3 4">DSM 100065</strain>
    </source>
</reference>
<dbReference type="EMBL" id="PVUE01000012">
    <property type="protein sequence ID" value="PRZ41084.1"/>
    <property type="molecule type" value="Genomic_DNA"/>
</dbReference>
<dbReference type="InterPro" id="IPR033904">
    <property type="entry name" value="Trans_IPPS_HH"/>
</dbReference>
<dbReference type="GO" id="GO:0016117">
    <property type="term" value="P:carotenoid biosynthetic process"/>
    <property type="evidence" value="ECO:0007669"/>
    <property type="project" value="InterPro"/>
</dbReference>
<keyword evidence="2 3" id="KW-0808">Transferase</keyword>
<organism evidence="3 4">
    <name type="scientific">Antricoccus suffuscus</name>
    <dbReference type="NCBI Taxonomy" id="1629062"/>
    <lineage>
        <taxon>Bacteria</taxon>
        <taxon>Bacillati</taxon>
        <taxon>Actinomycetota</taxon>
        <taxon>Actinomycetes</taxon>
        <taxon>Geodermatophilales</taxon>
        <taxon>Antricoccaceae</taxon>
        <taxon>Antricoccus</taxon>
    </lineage>
</organism>